<protein>
    <submittedName>
        <fullName evidence="8">MFS transporter</fullName>
    </submittedName>
</protein>
<feature type="transmembrane region" description="Helical" evidence="6">
    <location>
        <begin position="267"/>
        <end position="291"/>
    </location>
</feature>
<evidence type="ECO:0000313" key="8">
    <source>
        <dbReference type="EMBL" id="OXI32825.1"/>
    </source>
</evidence>
<keyword evidence="2" id="KW-0813">Transport</keyword>
<name>A0A228HSD2_9BURK</name>
<feature type="transmembrane region" description="Helical" evidence="6">
    <location>
        <begin position="164"/>
        <end position="186"/>
    </location>
</feature>
<dbReference type="RefSeq" id="WP_089454482.1">
    <property type="nucleotide sequence ID" value="NZ_NKFA01000038.1"/>
</dbReference>
<evidence type="ECO:0000256" key="2">
    <source>
        <dbReference type="ARBA" id="ARBA00022448"/>
    </source>
</evidence>
<feature type="transmembrane region" description="Helical" evidence="6">
    <location>
        <begin position="356"/>
        <end position="382"/>
    </location>
</feature>
<evidence type="ECO:0000256" key="1">
    <source>
        <dbReference type="ARBA" id="ARBA00004141"/>
    </source>
</evidence>
<dbReference type="GO" id="GO:0022857">
    <property type="term" value="F:transmembrane transporter activity"/>
    <property type="evidence" value="ECO:0007669"/>
    <property type="project" value="InterPro"/>
</dbReference>
<dbReference type="PANTHER" id="PTHR42718">
    <property type="entry name" value="MAJOR FACILITATOR SUPERFAMILY MULTIDRUG TRANSPORTER MFSC"/>
    <property type="match status" value="1"/>
</dbReference>
<dbReference type="Gene3D" id="1.20.1250.20">
    <property type="entry name" value="MFS general substrate transporter like domains"/>
    <property type="match status" value="1"/>
</dbReference>
<sequence>MSRSSSRQRWLALAGIAIASFLGCIDFTIVNTAIPAIQSAFHAEIDQVQWVISAFVMALSSCTIAVGQLADRHGRRRAMTISMASFGVTSLGAGLASDLTALVAWRAVQGMACAGLYTASAALVAEMFPEQERGKALGLLFSVNGLGLAIGPVLGGVLVDALGWRWIFLVNVPLIVISFALCLRRLQAGPAMPVRTRFDWLGIALLLAVLPSWLTALIHGADWGWGSPATLGLLALGSALAGVLAWVERRAPVPLLRLALFAQPRFAVAACATAALAFFYCAAFFLMPLYLGELRGQDSAATGWLLLPTTAVMALIAPLAGRGSDRFGTGPVMMAGFAALLLSALMQSAFTATTGWPWVLAAFACMGIGWGCVLGPSMAAALSALPENLAGTALGMATTVHNVGGSVGLAAATVLYRLAAEHGGGFVAGYRGVMLLLALVCVGALAVLALGRRALHVHPARAASNA</sequence>
<feature type="transmembrane region" description="Helical" evidence="6">
    <location>
        <begin position="225"/>
        <end position="247"/>
    </location>
</feature>
<dbReference type="InterPro" id="IPR020846">
    <property type="entry name" value="MFS_dom"/>
</dbReference>
<proteinExistence type="predicted"/>
<organism evidence="8 9">
    <name type="scientific">Burkholderia aenigmatica</name>
    <dbReference type="NCBI Taxonomy" id="2015348"/>
    <lineage>
        <taxon>Bacteria</taxon>
        <taxon>Pseudomonadati</taxon>
        <taxon>Pseudomonadota</taxon>
        <taxon>Betaproteobacteria</taxon>
        <taxon>Burkholderiales</taxon>
        <taxon>Burkholderiaceae</taxon>
        <taxon>Burkholderia</taxon>
        <taxon>Burkholderia cepacia complex</taxon>
    </lineage>
</organism>
<evidence type="ECO:0000313" key="9">
    <source>
        <dbReference type="Proteomes" id="UP000214600"/>
    </source>
</evidence>
<comment type="caution">
    <text evidence="8">The sequence shown here is derived from an EMBL/GenBank/DDBJ whole genome shotgun (WGS) entry which is preliminary data.</text>
</comment>
<feature type="transmembrane region" description="Helical" evidence="6">
    <location>
        <begin position="103"/>
        <end position="125"/>
    </location>
</feature>
<dbReference type="PROSITE" id="PS51257">
    <property type="entry name" value="PROKAR_LIPOPROTEIN"/>
    <property type="match status" value="1"/>
</dbReference>
<reference evidence="8 9" key="2">
    <citation type="submission" date="2017-08" db="EMBL/GenBank/DDBJ databases">
        <title>WGS of novel Burkholderia cepaca complex species.</title>
        <authorList>
            <person name="Lipuma J."/>
            <person name="Spilker T."/>
        </authorList>
    </citation>
    <scope>NUCLEOTIDE SEQUENCE [LARGE SCALE GENOMIC DNA]</scope>
    <source>
        <strain evidence="8 9">AU17325</strain>
    </source>
</reference>
<accession>A0A228HSD2</accession>
<keyword evidence="5 6" id="KW-0472">Membrane</keyword>
<dbReference type="Gene3D" id="1.20.1720.10">
    <property type="entry name" value="Multidrug resistance protein D"/>
    <property type="match status" value="1"/>
</dbReference>
<comment type="subcellular location">
    <subcellularLocation>
        <location evidence="1">Membrane</location>
        <topology evidence="1">Multi-pass membrane protein</topology>
    </subcellularLocation>
</comment>
<dbReference type="GO" id="GO:0016020">
    <property type="term" value="C:membrane"/>
    <property type="evidence" value="ECO:0007669"/>
    <property type="project" value="UniProtKB-SubCell"/>
</dbReference>
<gene>
    <name evidence="8" type="ORF">CFB84_40120</name>
</gene>
<evidence type="ECO:0000256" key="3">
    <source>
        <dbReference type="ARBA" id="ARBA00022692"/>
    </source>
</evidence>
<dbReference type="AlphaFoldDB" id="A0A228HSD2"/>
<dbReference type="PANTHER" id="PTHR42718:SF9">
    <property type="entry name" value="MAJOR FACILITATOR SUPERFAMILY MULTIDRUG TRANSPORTER MFSC"/>
    <property type="match status" value="1"/>
</dbReference>
<reference evidence="9" key="1">
    <citation type="submission" date="2017-06" db="EMBL/GenBank/DDBJ databases">
        <authorList>
            <person name="LiPuma J."/>
            <person name="Spilker T."/>
        </authorList>
    </citation>
    <scope>NUCLEOTIDE SEQUENCE [LARGE SCALE GENOMIC DNA]</scope>
    <source>
        <strain evidence="9">AU17325</strain>
    </source>
</reference>
<feature type="transmembrane region" description="Helical" evidence="6">
    <location>
        <begin position="198"/>
        <end position="219"/>
    </location>
</feature>
<evidence type="ECO:0000259" key="7">
    <source>
        <dbReference type="PROSITE" id="PS50850"/>
    </source>
</evidence>
<feature type="transmembrane region" description="Helical" evidence="6">
    <location>
        <begin position="428"/>
        <end position="451"/>
    </location>
</feature>
<dbReference type="Proteomes" id="UP000214600">
    <property type="component" value="Unassembled WGS sequence"/>
</dbReference>
<feature type="transmembrane region" description="Helical" evidence="6">
    <location>
        <begin position="303"/>
        <end position="320"/>
    </location>
</feature>
<dbReference type="EMBL" id="NKFA01000038">
    <property type="protein sequence ID" value="OXI32825.1"/>
    <property type="molecule type" value="Genomic_DNA"/>
</dbReference>
<evidence type="ECO:0000256" key="5">
    <source>
        <dbReference type="ARBA" id="ARBA00023136"/>
    </source>
</evidence>
<keyword evidence="3 6" id="KW-0812">Transmembrane</keyword>
<feature type="transmembrane region" description="Helical" evidence="6">
    <location>
        <begin position="137"/>
        <end position="158"/>
    </location>
</feature>
<dbReference type="PRINTS" id="PR01036">
    <property type="entry name" value="TCRTETB"/>
</dbReference>
<dbReference type="PROSITE" id="PS50850">
    <property type="entry name" value="MFS"/>
    <property type="match status" value="1"/>
</dbReference>
<evidence type="ECO:0000256" key="6">
    <source>
        <dbReference type="SAM" id="Phobius"/>
    </source>
</evidence>
<feature type="transmembrane region" description="Helical" evidence="6">
    <location>
        <begin position="332"/>
        <end position="350"/>
    </location>
</feature>
<dbReference type="InterPro" id="IPR011701">
    <property type="entry name" value="MFS"/>
</dbReference>
<feature type="transmembrane region" description="Helical" evidence="6">
    <location>
        <begin position="78"/>
        <end position="97"/>
    </location>
</feature>
<evidence type="ECO:0000256" key="4">
    <source>
        <dbReference type="ARBA" id="ARBA00022989"/>
    </source>
</evidence>
<feature type="domain" description="Major facilitator superfamily (MFS) profile" evidence="7">
    <location>
        <begin position="12"/>
        <end position="455"/>
    </location>
</feature>
<dbReference type="InterPro" id="IPR036259">
    <property type="entry name" value="MFS_trans_sf"/>
</dbReference>
<dbReference type="Pfam" id="PF07690">
    <property type="entry name" value="MFS_1"/>
    <property type="match status" value="1"/>
</dbReference>
<keyword evidence="4 6" id="KW-1133">Transmembrane helix</keyword>
<dbReference type="OrthoDB" id="9807274at2"/>
<dbReference type="SUPFAM" id="SSF103473">
    <property type="entry name" value="MFS general substrate transporter"/>
    <property type="match status" value="1"/>
</dbReference>
<feature type="transmembrane region" description="Helical" evidence="6">
    <location>
        <begin position="394"/>
        <end position="416"/>
    </location>
</feature>
<feature type="transmembrane region" description="Helical" evidence="6">
    <location>
        <begin position="48"/>
        <end position="66"/>
    </location>
</feature>